<dbReference type="PANTHER" id="PTHR30489:SF0">
    <property type="entry name" value="LIPOPROTEIN-RELEASING SYSTEM TRANSMEMBRANE PROTEIN LOLE"/>
    <property type="match status" value="1"/>
</dbReference>
<feature type="transmembrane region" description="Helical" evidence="6">
    <location>
        <begin position="400"/>
        <end position="427"/>
    </location>
</feature>
<dbReference type="AlphaFoldDB" id="A0A0F9DLH1"/>
<dbReference type="PANTHER" id="PTHR30489">
    <property type="entry name" value="LIPOPROTEIN-RELEASING SYSTEM TRANSMEMBRANE PROTEIN LOLE"/>
    <property type="match status" value="1"/>
</dbReference>
<evidence type="ECO:0000259" key="7">
    <source>
        <dbReference type="Pfam" id="PF02687"/>
    </source>
</evidence>
<organism evidence="8">
    <name type="scientific">marine sediment metagenome</name>
    <dbReference type="NCBI Taxonomy" id="412755"/>
    <lineage>
        <taxon>unclassified sequences</taxon>
        <taxon>metagenomes</taxon>
        <taxon>ecological metagenomes</taxon>
    </lineage>
</organism>
<dbReference type="GO" id="GO:0098797">
    <property type="term" value="C:plasma membrane protein complex"/>
    <property type="evidence" value="ECO:0007669"/>
    <property type="project" value="TreeGrafter"/>
</dbReference>
<protein>
    <recommendedName>
        <fullName evidence="7">ABC3 transporter permease C-terminal domain-containing protein</fullName>
    </recommendedName>
</protein>
<feature type="domain" description="ABC3 transporter permease C-terminal" evidence="7">
    <location>
        <begin position="359"/>
        <end position="482"/>
    </location>
</feature>
<keyword evidence="2" id="KW-1003">Cell membrane</keyword>
<keyword evidence="5 6" id="KW-0472">Membrane</keyword>
<keyword evidence="4 6" id="KW-1133">Transmembrane helix</keyword>
<feature type="transmembrane region" description="Helical" evidence="6">
    <location>
        <begin position="447"/>
        <end position="471"/>
    </location>
</feature>
<accession>A0A0F9DLH1</accession>
<gene>
    <name evidence="8" type="ORF">LCGC14_2184240</name>
</gene>
<dbReference type="InterPro" id="IPR003838">
    <property type="entry name" value="ABC3_permease_C"/>
</dbReference>
<evidence type="ECO:0000313" key="8">
    <source>
        <dbReference type="EMBL" id="KKL62534.1"/>
    </source>
</evidence>
<keyword evidence="3 6" id="KW-0812">Transmembrane</keyword>
<comment type="caution">
    <text evidence="8">The sequence shown here is derived from an EMBL/GenBank/DDBJ whole genome shotgun (WGS) entry which is preliminary data.</text>
</comment>
<dbReference type="EMBL" id="LAZR01028460">
    <property type="protein sequence ID" value="KKL62534.1"/>
    <property type="molecule type" value="Genomic_DNA"/>
</dbReference>
<proteinExistence type="predicted"/>
<dbReference type="InterPro" id="IPR051447">
    <property type="entry name" value="Lipoprotein-release_system"/>
</dbReference>
<feature type="transmembrane region" description="Helical" evidence="6">
    <location>
        <begin position="358"/>
        <end position="379"/>
    </location>
</feature>
<dbReference type="GO" id="GO:0044874">
    <property type="term" value="P:lipoprotein localization to outer membrane"/>
    <property type="evidence" value="ECO:0007669"/>
    <property type="project" value="TreeGrafter"/>
</dbReference>
<feature type="transmembrane region" description="Helical" evidence="6">
    <location>
        <begin position="20"/>
        <end position="40"/>
    </location>
</feature>
<evidence type="ECO:0000256" key="3">
    <source>
        <dbReference type="ARBA" id="ARBA00022692"/>
    </source>
</evidence>
<sequence length="491" mass="53140">MRFVFRFAFKNIIRQKKKSIFVGLIVFIGSLILILGNSILDSGQKSLKKNFSENFTGDVLITINSDEDLSIIGNRAAGMANMHRQSAKLFNVETPVLPDYARVIDLLSSIDGIESLTGQTTGAAELELSNGKKDFIQLFGIDPVSYSKTFDKFKWVEGGMPVSESPGIIISKEKIEEIALNTGTDLNVGDELLLRGFSGTGFKLVSVPLTGIFNLKGSVEFISQFGYLEINSFRKLTGMNVNTAEIAELSQAEMALLDAENIESFFELAANADEAVLSHELPPTGSLSNKVEEDSPGAQWHFIMLKLNKGVSEDNFIKKLNMLFTVNDLQVKAVGWKKAAGSFVMLSMIFQGAFNNSLLAVAIIACAIIINTLTISITERTPEIGTMRAIGAKRGFVRRLIIAEVLIIGGISFTGSVFLSTAALFLLRIIGIRAPGATASVIFGGEVLYPFITTGALFWTLSLIAPVLLITSLAASAKALRVQPVSAMEKA</sequence>
<dbReference type="Pfam" id="PF02687">
    <property type="entry name" value="FtsX"/>
    <property type="match status" value="1"/>
</dbReference>
<evidence type="ECO:0000256" key="5">
    <source>
        <dbReference type="ARBA" id="ARBA00023136"/>
    </source>
</evidence>
<evidence type="ECO:0000256" key="6">
    <source>
        <dbReference type="SAM" id="Phobius"/>
    </source>
</evidence>
<name>A0A0F9DLH1_9ZZZZ</name>
<evidence type="ECO:0000256" key="4">
    <source>
        <dbReference type="ARBA" id="ARBA00022989"/>
    </source>
</evidence>
<evidence type="ECO:0000256" key="1">
    <source>
        <dbReference type="ARBA" id="ARBA00004651"/>
    </source>
</evidence>
<evidence type="ECO:0000256" key="2">
    <source>
        <dbReference type="ARBA" id="ARBA00022475"/>
    </source>
</evidence>
<reference evidence="8" key="1">
    <citation type="journal article" date="2015" name="Nature">
        <title>Complex archaea that bridge the gap between prokaryotes and eukaryotes.</title>
        <authorList>
            <person name="Spang A."/>
            <person name="Saw J.H."/>
            <person name="Jorgensen S.L."/>
            <person name="Zaremba-Niedzwiedzka K."/>
            <person name="Martijn J."/>
            <person name="Lind A.E."/>
            <person name="van Eijk R."/>
            <person name="Schleper C."/>
            <person name="Guy L."/>
            <person name="Ettema T.J."/>
        </authorList>
    </citation>
    <scope>NUCLEOTIDE SEQUENCE</scope>
</reference>
<comment type="subcellular location">
    <subcellularLocation>
        <location evidence="1">Cell membrane</location>
        <topology evidence="1">Multi-pass membrane protein</topology>
    </subcellularLocation>
</comment>